<feature type="transmembrane region" description="Helical" evidence="14">
    <location>
        <begin position="540"/>
        <end position="559"/>
    </location>
</feature>
<keyword evidence="10" id="KW-0325">Glycoprotein</keyword>
<comment type="subcellular location">
    <subcellularLocation>
        <location evidence="1">Membrane</location>
        <topology evidence="1">Multi-pass membrane protein</topology>
    </subcellularLocation>
</comment>
<dbReference type="Pfam" id="PF00060">
    <property type="entry name" value="Lig_chan"/>
    <property type="match status" value="1"/>
</dbReference>
<comment type="function">
    <text evidence="13">Glutamate-gated receptor that probably acts as non-selective cation channel.</text>
</comment>
<keyword evidence="8 13" id="KW-0472">Membrane</keyword>
<accession>A0ABQ8H1K9</accession>
<proteinExistence type="inferred from homology"/>
<dbReference type="Proteomes" id="UP000827721">
    <property type="component" value="Unassembled WGS sequence"/>
</dbReference>
<dbReference type="InterPro" id="IPR001320">
    <property type="entry name" value="Iontro_rcpt_C"/>
</dbReference>
<comment type="caution">
    <text evidence="17">The sequence shown here is derived from an EMBL/GenBank/DDBJ whole genome shotgun (WGS) entry which is preliminary data.</text>
</comment>
<feature type="transmembrane region" description="Helical" evidence="14">
    <location>
        <begin position="601"/>
        <end position="619"/>
    </location>
</feature>
<evidence type="ECO:0000256" key="12">
    <source>
        <dbReference type="ARBA" id="ARBA00023303"/>
    </source>
</evidence>
<evidence type="ECO:0000256" key="3">
    <source>
        <dbReference type="ARBA" id="ARBA00022448"/>
    </source>
</evidence>
<evidence type="ECO:0000256" key="6">
    <source>
        <dbReference type="ARBA" id="ARBA00022989"/>
    </source>
</evidence>
<evidence type="ECO:0000256" key="13">
    <source>
        <dbReference type="PIRNR" id="PIRNR037090"/>
    </source>
</evidence>
<keyword evidence="11 13" id="KW-1071">Ligand-gated ion channel</keyword>
<protein>
    <recommendedName>
        <fullName evidence="13">Glutamate receptor</fullName>
    </recommendedName>
</protein>
<comment type="similarity">
    <text evidence="2 13">Belongs to the glutamate-gated ion channel (TC 1.A.10.1) family.</text>
</comment>
<evidence type="ECO:0000313" key="17">
    <source>
        <dbReference type="EMBL" id="KAH7544068.1"/>
    </source>
</evidence>
<evidence type="ECO:0000256" key="1">
    <source>
        <dbReference type="ARBA" id="ARBA00004141"/>
    </source>
</evidence>
<dbReference type="PANTHER" id="PTHR18966">
    <property type="entry name" value="IONOTROPIC GLUTAMATE RECEPTOR"/>
    <property type="match status" value="1"/>
</dbReference>
<evidence type="ECO:0000256" key="10">
    <source>
        <dbReference type="ARBA" id="ARBA00023180"/>
    </source>
</evidence>
<evidence type="ECO:0000313" key="18">
    <source>
        <dbReference type="Proteomes" id="UP000827721"/>
    </source>
</evidence>
<dbReference type="SMART" id="SM00079">
    <property type="entry name" value="PBPe"/>
    <property type="match status" value="1"/>
</dbReference>
<keyword evidence="5 15" id="KW-0732">Signal</keyword>
<dbReference type="CDD" id="cd13686">
    <property type="entry name" value="GluR_Plant"/>
    <property type="match status" value="1"/>
</dbReference>
<dbReference type="Gene3D" id="3.40.190.10">
    <property type="entry name" value="Periplasmic binding protein-like II"/>
    <property type="match status" value="1"/>
</dbReference>
<evidence type="ECO:0000256" key="8">
    <source>
        <dbReference type="ARBA" id="ARBA00023136"/>
    </source>
</evidence>
<keyword evidence="12 13" id="KW-0407">Ion channel</keyword>
<evidence type="ECO:0000256" key="5">
    <source>
        <dbReference type="ARBA" id="ARBA00022729"/>
    </source>
</evidence>
<dbReference type="InterPro" id="IPR017103">
    <property type="entry name" value="Iontropic_Glu_rcpt_pln"/>
</dbReference>
<keyword evidence="9 13" id="KW-0675">Receptor</keyword>
<dbReference type="PIRSF" id="PIRSF037090">
    <property type="entry name" value="Iontro_Glu-like_rcpt_pln"/>
    <property type="match status" value="1"/>
</dbReference>
<evidence type="ECO:0000256" key="4">
    <source>
        <dbReference type="ARBA" id="ARBA00022692"/>
    </source>
</evidence>
<dbReference type="InterPro" id="IPR028082">
    <property type="entry name" value="Peripla_BP_I"/>
</dbReference>
<keyword evidence="18" id="KW-1185">Reference proteome</keyword>
<dbReference type="InterPro" id="IPR015683">
    <property type="entry name" value="Ionotropic_Glu_rcpt"/>
</dbReference>
<feature type="transmembrane region" description="Helical" evidence="14">
    <location>
        <begin position="571"/>
        <end position="589"/>
    </location>
</feature>
<dbReference type="SUPFAM" id="SSF53822">
    <property type="entry name" value="Periplasmic binding protein-like I"/>
    <property type="match status" value="1"/>
</dbReference>
<evidence type="ECO:0000259" key="16">
    <source>
        <dbReference type="SMART" id="SM00079"/>
    </source>
</evidence>
<feature type="signal peptide" evidence="15">
    <location>
        <begin position="1"/>
        <end position="23"/>
    </location>
</feature>
<evidence type="ECO:0000256" key="7">
    <source>
        <dbReference type="ARBA" id="ARBA00023065"/>
    </source>
</evidence>
<keyword evidence="3 13" id="KW-0813">Transport</keyword>
<evidence type="ECO:0000256" key="2">
    <source>
        <dbReference type="ARBA" id="ARBA00008685"/>
    </source>
</evidence>
<name>A0ABQ8H1K9_9ROSI</name>
<dbReference type="InterPro" id="IPR044440">
    <property type="entry name" value="GABAb_receptor_plant_PBP1"/>
</dbReference>
<evidence type="ECO:0000256" key="11">
    <source>
        <dbReference type="ARBA" id="ARBA00023286"/>
    </source>
</evidence>
<evidence type="ECO:0000256" key="15">
    <source>
        <dbReference type="SAM" id="SignalP"/>
    </source>
</evidence>
<dbReference type="EMBL" id="JAFEMO010000015">
    <property type="protein sequence ID" value="KAH7544068.1"/>
    <property type="molecule type" value="Genomic_DNA"/>
</dbReference>
<evidence type="ECO:0000256" key="14">
    <source>
        <dbReference type="SAM" id="Phobius"/>
    </source>
</evidence>
<reference evidence="17 18" key="1">
    <citation type="submission" date="2021-02" db="EMBL/GenBank/DDBJ databases">
        <title>Plant Genome Project.</title>
        <authorList>
            <person name="Zhang R.-G."/>
        </authorList>
    </citation>
    <scope>NUCLEOTIDE SEQUENCE [LARGE SCALE GENOMIC DNA]</scope>
    <source>
        <tissue evidence="17">Leaves</tissue>
    </source>
</reference>
<feature type="chain" id="PRO_5045673187" description="Glutamate receptor" evidence="15">
    <location>
        <begin position="24"/>
        <end position="778"/>
    </location>
</feature>
<dbReference type="Gene3D" id="1.10.287.70">
    <property type="match status" value="1"/>
</dbReference>
<sequence length="778" mass="87878">MDTLPLLLFFLPSILLISQKVVANEITNVGAVGAIVDQSCRNGKEAKVAMDIAIKDVYHKLNHSFYLHTINSERSPILSAFAAKDLINKQKVQAIIGPQTWEEAQLVADIGNRAHVPVLSLADATPPWAADRWPFLVQAAPNSFIQMKAIAAIIESWEWHRVTVIYEDTESSTAGIIPHLYDALRNSSVEIANLLPLPPYELEMIKRGQCRVILVNLSLPLSTKLFERATEMEMMQKDYVWIATDAFTNLVHSVNASSISSMQQIVGVKSYFPKNEPHFPYFFKRFRKRFFSEFPDEDNHEPGIYAVQAYDAVWTVCQAMIESNYQEGKLLHTILGSKFQGLNGKIEFIDRKLAPLRTFQIINVVGKSYSTLGYWSDAFKFSKRVDGKVANNSSMKSLVPVLWPGFSLTTPRGWAIPTEAHPLRIGVPNGSVFEEFLTVSRESGDSFGGYVIDLFHLTVQNLPYFLPYKFFRFNDAYDDLVRQIYLKKFDAVVGDVAIVSRRFEYAEFTQPYTQSGLLMVVPVQKLTNKALLFMKPFTKGMWVLTGVITIYNGFVIWLIERKHSSELRGSALNQIGILIWLSFSTLFSLHGEKLHSNLSRMAMVVWLFVALVITQTYTANLSSILTVQKLEPTVTNIETLQNSNSMVGYCKGSYLATYLVDVLNFKRNNIKNYSSANEYAQALRTREIAAVFLEVPLAKLFLAKYCEEFTVAGPTFKVGGFGFVFPRDSELIPDINKSLLNLYETDSNSILDWYIHWKLGTTIDAYGCGESSEPADWA</sequence>
<feature type="domain" description="Ionotropic glutamate receptor C-terminal" evidence="16">
    <location>
        <begin position="424"/>
        <end position="756"/>
    </location>
</feature>
<dbReference type="InterPro" id="IPR001828">
    <property type="entry name" value="ANF_lig-bd_rcpt"/>
</dbReference>
<keyword evidence="4 14" id="KW-0812">Transmembrane</keyword>
<dbReference type="Pfam" id="PF01094">
    <property type="entry name" value="ANF_receptor"/>
    <property type="match status" value="1"/>
</dbReference>
<keyword evidence="6 14" id="KW-1133">Transmembrane helix</keyword>
<keyword evidence="7 13" id="KW-0406">Ion transport</keyword>
<dbReference type="CDD" id="cd19990">
    <property type="entry name" value="PBP1_GABAb_receptor_plant"/>
    <property type="match status" value="1"/>
</dbReference>
<evidence type="ECO:0000256" key="9">
    <source>
        <dbReference type="ARBA" id="ARBA00023170"/>
    </source>
</evidence>
<organism evidence="17 18">
    <name type="scientific">Xanthoceras sorbifolium</name>
    <dbReference type="NCBI Taxonomy" id="99658"/>
    <lineage>
        <taxon>Eukaryota</taxon>
        <taxon>Viridiplantae</taxon>
        <taxon>Streptophyta</taxon>
        <taxon>Embryophyta</taxon>
        <taxon>Tracheophyta</taxon>
        <taxon>Spermatophyta</taxon>
        <taxon>Magnoliopsida</taxon>
        <taxon>eudicotyledons</taxon>
        <taxon>Gunneridae</taxon>
        <taxon>Pentapetalae</taxon>
        <taxon>rosids</taxon>
        <taxon>malvids</taxon>
        <taxon>Sapindales</taxon>
        <taxon>Sapindaceae</taxon>
        <taxon>Xanthoceroideae</taxon>
        <taxon>Xanthoceras</taxon>
    </lineage>
</organism>
<dbReference type="Gene3D" id="3.40.50.2300">
    <property type="match status" value="2"/>
</dbReference>
<gene>
    <name evidence="17" type="ORF">JRO89_XS15G0099600</name>
</gene>
<dbReference type="SUPFAM" id="SSF53850">
    <property type="entry name" value="Periplasmic binding protein-like II"/>
    <property type="match status" value="1"/>
</dbReference>